<dbReference type="InterPro" id="IPR004107">
    <property type="entry name" value="Integrase_SAM-like_N"/>
</dbReference>
<feature type="domain" description="Tyr recombinase" evidence="7">
    <location>
        <begin position="170"/>
        <end position="377"/>
    </location>
</feature>
<dbReference type="InterPro" id="IPR011010">
    <property type="entry name" value="DNA_brk_join_enz"/>
</dbReference>
<dbReference type="RefSeq" id="WP_092475228.1">
    <property type="nucleotide sequence ID" value="NZ_FOHN01000001.1"/>
</dbReference>
<dbReference type="PANTHER" id="PTHR30629">
    <property type="entry name" value="PROPHAGE INTEGRASE"/>
    <property type="match status" value="1"/>
</dbReference>
<dbReference type="Proteomes" id="UP000199800">
    <property type="component" value="Unassembled WGS sequence"/>
</dbReference>
<evidence type="ECO:0000256" key="6">
    <source>
        <dbReference type="PROSITE-ProRule" id="PRU01248"/>
    </source>
</evidence>
<organism evidence="9 10">
    <name type="scientific">[Clostridium] polysaccharolyticum</name>
    <dbReference type="NCBI Taxonomy" id="29364"/>
    <lineage>
        <taxon>Bacteria</taxon>
        <taxon>Bacillati</taxon>
        <taxon>Bacillota</taxon>
        <taxon>Clostridia</taxon>
        <taxon>Lachnospirales</taxon>
        <taxon>Lachnospiraceae</taxon>
    </lineage>
</organism>
<evidence type="ECO:0000256" key="4">
    <source>
        <dbReference type="ARBA" id="ARBA00023125"/>
    </source>
</evidence>
<comment type="similarity">
    <text evidence="2">Belongs to the 'phage' integrase family.</text>
</comment>
<dbReference type="OrthoDB" id="111144at2"/>
<dbReference type="EMBL" id="FOHN01000001">
    <property type="protein sequence ID" value="SES65719.1"/>
    <property type="molecule type" value="Genomic_DNA"/>
</dbReference>
<dbReference type="PROSITE" id="PS51900">
    <property type="entry name" value="CB"/>
    <property type="match status" value="1"/>
</dbReference>
<dbReference type="InterPro" id="IPR050808">
    <property type="entry name" value="Phage_Integrase"/>
</dbReference>
<dbReference type="Pfam" id="PF14659">
    <property type="entry name" value="Phage_int_SAM_3"/>
    <property type="match status" value="1"/>
</dbReference>
<evidence type="ECO:0000256" key="2">
    <source>
        <dbReference type="ARBA" id="ARBA00008857"/>
    </source>
</evidence>
<evidence type="ECO:0000259" key="8">
    <source>
        <dbReference type="PROSITE" id="PS51900"/>
    </source>
</evidence>
<comment type="function">
    <text evidence="1">Site-specific tyrosine recombinase, which acts by catalyzing the cutting and rejoining of the recombining DNA molecules.</text>
</comment>
<dbReference type="STRING" id="29364.SAMN04487772_101243"/>
<dbReference type="GO" id="GO:0003677">
    <property type="term" value="F:DNA binding"/>
    <property type="evidence" value="ECO:0007669"/>
    <property type="project" value="UniProtKB-UniRule"/>
</dbReference>
<sequence>MAVDLNGKKLPQGITQKKNGVYEGAFKYNGERYTVSSKKLSICKKKLEDKKYEVKHGKNSDNSSMKVNDWFEFWFEHYKKPQVKLGSATLYLNTYNTHIKKEIGKLSISKVKGTTIQSIYNKMDKAGYARNTLEVVRAILNGMFEQAFKDDLISSNPLAKTIMPKAKKTKKKKVPTREQQQVFITCAQKSELYNLIVVALYTGMRSGEIRALRWSDIDFNNKMICVNHTLCYKKGGEYYLGEPKTETSERMIPLLDGAAEAFENARKKQLEQKELLGSYWKPYPGLEDLIFTSPSGYPINNSMVCNKMKTIVRQIRKKYPDFPNITFHTLRHIFATRNIESKMQPQILKTILGHRKLATTMDLYAHVLDEEKTNAMQEVESKLDSVSKPLEYIPDKVRKWNRNDLRQINVSADTFELSDESKRLLDSPIAFTRKNRLKEFGIDYDINIFGYPLRKYLCYQYASDVEDLIIVFFRKYKKDVGIDKYIISMIREGIMRADSCRNIWAFNDVMKDVIVEYCVKYKRMKSTDQVQTKTSENARTP</sequence>
<dbReference type="Gene3D" id="1.10.150.130">
    <property type="match status" value="1"/>
</dbReference>
<dbReference type="GO" id="GO:0006310">
    <property type="term" value="P:DNA recombination"/>
    <property type="evidence" value="ECO:0007669"/>
    <property type="project" value="UniProtKB-KW"/>
</dbReference>
<dbReference type="InterPro" id="IPR044068">
    <property type="entry name" value="CB"/>
</dbReference>
<feature type="domain" description="Core-binding (CB)" evidence="8">
    <location>
        <begin position="65"/>
        <end position="148"/>
    </location>
</feature>
<dbReference type="InterPro" id="IPR013762">
    <property type="entry name" value="Integrase-like_cat_sf"/>
</dbReference>
<evidence type="ECO:0000313" key="10">
    <source>
        <dbReference type="Proteomes" id="UP000199800"/>
    </source>
</evidence>
<reference evidence="9 10" key="1">
    <citation type="submission" date="2016-10" db="EMBL/GenBank/DDBJ databases">
        <authorList>
            <person name="de Groot N.N."/>
        </authorList>
    </citation>
    <scope>NUCLEOTIDE SEQUENCE [LARGE SCALE GENOMIC DNA]</scope>
    <source>
        <strain evidence="9 10">DSM 1801</strain>
    </source>
</reference>
<dbReference type="SUPFAM" id="SSF56349">
    <property type="entry name" value="DNA breaking-rejoining enzymes"/>
    <property type="match status" value="1"/>
</dbReference>
<evidence type="ECO:0000256" key="5">
    <source>
        <dbReference type="ARBA" id="ARBA00023172"/>
    </source>
</evidence>
<keyword evidence="10" id="KW-1185">Reference proteome</keyword>
<gene>
    <name evidence="9" type="ORF">SAMN04487772_101243</name>
</gene>
<dbReference type="PANTHER" id="PTHR30629:SF2">
    <property type="entry name" value="PROPHAGE INTEGRASE INTS-RELATED"/>
    <property type="match status" value="1"/>
</dbReference>
<dbReference type="PROSITE" id="PS51898">
    <property type="entry name" value="TYR_RECOMBINASE"/>
    <property type="match status" value="1"/>
</dbReference>
<evidence type="ECO:0000256" key="3">
    <source>
        <dbReference type="ARBA" id="ARBA00022908"/>
    </source>
</evidence>
<dbReference type="GO" id="GO:0015074">
    <property type="term" value="P:DNA integration"/>
    <property type="evidence" value="ECO:0007669"/>
    <property type="project" value="UniProtKB-KW"/>
</dbReference>
<proteinExistence type="inferred from homology"/>
<keyword evidence="5" id="KW-0233">DNA recombination</keyword>
<dbReference type="InterPro" id="IPR010998">
    <property type="entry name" value="Integrase_recombinase_N"/>
</dbReference>
<protein>
    <submittedName>
        <fullName evidence="9">Site-specific recombinase XerD</fullName>
    </submittedName>
</protein>
<evidence type="ECO:0000313" key="9">
    <source>
        <dbReference type="EMBL" id="SES65719.1"/>
    </source>
</evidence>
<evidence type="ECO:0000259" key="7">
    <source>
        <dbReference type="PROSITE" id="PS51898"/>
    </source>
</evidence>
<dbReference type="CDD" id="cd01189">
    <property type="entry name" value="INT_ICEBs1_C_like"/>
    <property type="match status" value="1"/>
</dbReference>
<dbReference type="AlphaFoldDB" id="A0A1H9YA45"/>
<name>A0A1H9YA45_9FIRM</name>
<accession>A0A1H9YA45</accession>
<dbReference type="Pfam" id="PF00589">
    <property type="entry name" value="Phage_integrase"/>
    <property type="match status" value="1"/>
</dbReference>
<keyword evidence="4 6" id="KW-0238">DNA-binding</keyword>
<keyword evidence="3" id="KW-0229">DNA integration</keyword>
<evidence type="ECO:0000256" key="1">
    <source>
        <dbReference type="ARBA" id="ARBA00003283"/>
    </source>
</evidence>
<dbReference type="InterPro" id="IPR002104">
    <property type="entry name" value="Integrase_catalytic"/>
</dbReference>
<dbReference type="Gene3D" id="1.10.443.10">
    <property type="entry name" value="Intergrase catalytic core"/>
    <property type="match status" value="1"/>
</dbReference>